<accession>A0A1Q3BZA0</accession>
<feature type="signal peptide" evidence="3">
    <location>
        <begin position="1"/>
        <end position="21"/>
    </location>
</feature>
<dbReference type="EMBL" id="BDDD01001088">
    <property type="protein sequence ID" value="GAV73209.1"/>
    <property type="molecule type" value="Genomic_DNA"/>
</dbReference>
<gene>
    <name evidence="4" type="ORF">CFOL_v3_16695</name>
</gene>
<dbReference type="OrthoDB" id="5421723at2759"/>
<comment type="caution">
    <text evidence="4">The sequence shown here is derived from an EMBL/GenBank/DDBJ whole genome shotgun (WGS) entry which is preliminary data.</text>
</comment>
<dbReference type="STRING" id="3775.A0A1Q3BZA0"/>
<protein>
    <submittedName>
        <fullName evidence="4">Stig1 domain-containing protein</fullName>
    </submittedName>
</protein>
<reference evidence="5" key="1">
    <citation type="submission" date="2016-04" db="EMBL/GenBank/DDBJ databases">
        <title>Cephalotus genome sequencing.</title>
        <authorList>
            <person name="Fukushima K."/>
            <person name="Hasebe M."/>
            <person name="Fang X."/>
        </authorList>
    </citation>
    <scope>NUCLEOTIDE SEQUENCE [LARGE SCALE GENOMIC DNA]</scope>
    <source>
        <strain evidence="5">cv. St1</strain>
    </source>
</reference>
<evidence type="ECO:0000313" key="4">
    <source>
        <dbReference type="EMBL" id="GAV73209.1"/>
    </source>
</evidence>
<dbReference type="InterPro" id="IPR006969">
    <property type="entry name" value="Stig-like"/>
</dbReference>
<dbReference type="InParanoid" id="A0A1Q3BZA0"/>
<name>A0A1Q3BZA0_CEPFO</name>
<dbReference type="AlphaFoldDB" id="A0A1Q3BZA0"/>
<sequence length="147" mass="16196">NMKPILFVFVLAMIMASTISATQLYEFFENDNGENTDLAVAQKNEPTSLRGTSRFLAQSTRINMTCDIYPRICRAKGSKGPDCCKKACVNVTTDRLNCGMCGMKCKYGEICCKEECVNPMSSKKHCGGCNNKCNKGDLCVYGMCSYA</sequence>
<comment type="similarity">
    <text evidence="1">Belongs to the STIG1 family.</text>
</comment>
<proteinExistence type="inferred from homology"/>
<evidence type="ECO:0000256" key="3">
    <source>
        <dbReference type="SAM" id="SignalP"/>
    </source>
</evidence>
<evidence type="ECO:0000313" key="5">
    <source>
        <dbReference type="Proteomes" id="UP000187406"/>
    </source>
</evidence>
<organism evidence="4 5">
    <name type="scientific">Cephalotus follicularis</name>
    <name type="common">Albany pitcher plant</name>
    <dbReference type="NCBI Taxonomy" id="3775"/>
    <lineage>
        <taxon>Eukaryota</taxon>
        <taxon>Viridiplantae</taxon>
        <taxon>Streptophyta</taxon>
        <taxon>Embryophyta</taxon>
        <taxon>Tracheophyta</taxon>
        <taxon>Spermatophyta</taxon>
        <taxon>Magnoliopsida</taxon>
        <taxon>eudicotyledons</taxon>
        <taxon>Gunneridae</taxon>
        <taxon>Pentapetalae</taxon>
        <taxon>rosids</taxon>
        <taxon>fabids</taxon>
        <taxon>Oxalidales</taxon>
        <taxon>Cephalotaceae</taxon>
        <taxon>Cephalotus</taxon>
    </lineage>
</organism>
<keyword evidence="5" id="KW-1185">Reference proteome</keyword>
<dbReference type="PANTHER" id="PTHR33227">
    <property type="entry name" value="STIGMA-SPECIFIC STIG1-LIKE PROTEIN 3"/>
    <property type="match status" value="1"/>
</dbReference>
<evidence type="ECO:0000256" key="1">
    <source>
        <dbReference type="ARBA" id="ARBA00006010"/>
    </source>
</evidence>
<feature type="chain" id="PRO_5010253786" evidence="3">
    <location>
        <begin position="22"/>
        <end position="147"/>
    </location>
</feature>
<dbReference type="PANTHER" id="PTHR33227:SF21">
    <property type="entry name" value="F12F1.21 PROTEIN"/>
    <property type="match status" value="1"/>
</dbReference>
<keyword evidence="2 3" id="KW-0732">Signal</keyword>
<dbReference type="Proteomes" id="UP000187406">
    <property type="component" value="Unassembled WGS sequence"/>
</dbReference>
<evidence type="ECO:0000256" key="2">
    <source>
        <dbReference type="ARBA" id="ARBA00022729"/>
    </source>
</evidence>
<feature type="non-terminal residue" evidence="4">
    <location>
        <position position="1"/>
    </location>
</feature>
<dbReference type="Pfam" id="PF04885">
    <property type="entry name" value="Stig1"/>
    <property type="match status" value="1"/>
</dbReference>